<gene>
    <name evidence="1" type="ORF">SHERM_18556</name>
</gene>
<accession>A0A9N7MZK8</accession>
<sequence length="85" mass="9212">MVESLQVAWVLVRLPAGARWCMGLRGLSVGALCCVRSAEISSGKFMVIPSSSSRRGISISISADDSFCFGSFLEGWYYRCLGLDP</sequence>
<evidence type="ECO:0000313" key="1">
    <source>
        <dbReference type="EMBL" id="CAA0820554.1"/>
    </source>
</evidence>
<comment type="caution">
    <text evidence="1">The sequence shown here is derived from an EMBL/GenBank/DDBJ whole genome shotgun (WGS) entry which is preliminary data.</text>
</comment>
<dbReference type="OrthoDB" id="1717100at2759"/>
<dbReference type="Proteomes" id="UP001153555">
    <property type="component" value="Unassembled WGS sequence"/>
</dbReference>
<evidence type="ECO:0000313" key="2">
    <source>
        <dbReference type="Proteomes" id="UP001153555"/>
    </source>
</evidence>
<dbReference type="EMBL" id="CACSLK010020742">
    <property type="protein sequence ID" value="CAA0820554.1"/>
    <property type="molecule type" value="Genomic_DNA"/>
</dbReference>
<organism evidence="1 2">
    <name type="scientific">Striga hermonthica</name>
    <name type="common">Purple witchweed</name>
    <name type="synonym">Buchnera hermonthica</name>
    <dbReference type="NCBI Taxonomy" id="68872"/>
    <lineage>
        <taxon>Eukaryota</taxon>
        <taxon>Viridiplantae</taxon>
        <taxon>Streptophyta</taxon>
        <taxon>Embryophyta</taxon>
        <taxon>Tracheophyta</taxon>
        <taxon>Spermatophyta</taxon>
        <taxon>Magnoliopsida</taxon>
        <taxon>eudicotyledons</taxon>
        <taxon>Gunneridae</taxon>
        <taxon>Pentapetalae</taxon>
        <taxon>asterids</taxon>
        <taxon>lamiids</taxon>
        <taxon>Lamiales</taxon>
        <taxon>Orobanchaceae</taxon>
        <taxon>Buchnereae</taxon>
        <taxon>Striga</taxon>
    </lineage>
</organism>
<proteinExistence type="predicted"/>
<reference evidence="1" key="1">
    <citation type="submission" date="2019-12" db="EMBL/GenBank/DDBJ databases">
        <authorList>
            <person name="Scholes J."/>
        </authorList>
    </citation>
    <scope>NUCLEOTIDE SEQUENCE</scope>
</reference>
<name>A0A9N7MZK8_STRHE</name>
<keyword evidence="2" id="KW-1185">Reference proteome</keyword>
<dbReference type="AlphaFoldDB" id="A0A9N7MZK8"/>
<protein>
    <submittedName>
        <fullName evidence="1">Conserved peptide upstream open reading frame 28</fullName>
    </submittedName>
</protein>